<evidence type="ECO:0000313" key="2">
    <source>
        <dbReference type="Proteomes" id="UP001458880"/>
    </source>
</evidence>
<dbReference type="EMBL" id="JASPKY010000112">
    <property type="protein sequence ID" value="KAK9736511.1"/>
    <property type="molecule type" value="Genomic_DNA"/>
</dbReference>
<reference evidence="1 2" key="1">
    <citation type="journal article" date="2024" name="BMC Genomics">
        <title>De novo assembly and annotation of Popillia japonica's genome with initial clues to its potential as an invasive pest.</title>
        <authorList>
            <person name="Cucini C."/>
            <person name="Boschi S."/>
            <person name="Funari R."/>
            <person name="Cardaioli E."/>
            <person name="Iannotti N."/>
            <person name="Marturano G."/>
            <person name="Paoli F."/>
            <person name="Bruttini M."/>
            <person name="Carapelli A."/>
            <person name="Frati F."/>
            <person name="Nardi F."/>
        </authorList>
    </citation>
    <scope>NUCLEOTIDE SEQUENCE [LARGE SCALE GENOMIC DNA]</scope>
    <source>
        <strain evidence="1">DMR45628</strain>
    </source>
</reference>
<evidence type="ECO:0000313" key="1">
    <source>
        <dbReference type="EMBL" id="KAK9736511.1"/>
    </source>
</evidence>
<gene>
    <name evidence="1" type="ORF">QE152_g12426</name>
</gene>
<keyword evidence="2" id="KW-1185">Reference proteome</keyword>
<comment type="caution">
    <text evidence="1">The sequence shown here is derived from an EMBL/GenBank/DDBJ whole genome shotgun (WGS) entry which is preliminary data.</text>
</comment>
<protein>
    <submittedName>
        <fullName evidence="1">Uncharacterized protein</fullName>
    </submittedName>
</protein>
<dbReference type="Proteomes" id="UP001458880">
    <property type="component" value="Unassembled WGS sequence"/>
</dbReference>
<sequence>MQCNQNTDARSAGDVNDIVSVLNDIEAVETPFTDLEVHELIDADSEFMNTSVSDDLDEYGRLITLRRLREDAVMNSQKLYISKRLHPFYDE</sequence>
<name>A0AAW1LK76_POPJA</name>
<organism evidence="1 2">
    <name type="scientific">Popillia japonica</name>
    <name type="common">Japanese beetle</name>
    <dbReference type="NCBI Taxonomy" id="7064"/>
    <lineage>
        <taxon>Eukaryota</taxon>
        <taxon>Metazoa</taxon>
        <taxon>Ecdysozoa</taxon>
        <taxon>Arthropoda</taxon>
        <taxon>Hexapoda</taxon>
        <taxon>Insecta</taxon>
        <taxon>Pterygota</taxon>
        <taxon>Neoptera</taxon>
        <taxon>Endopterygota</taxon>
        <taxon>Coleoptera</taxon>
        <taxon>Polyphaga</taxon>
        <taxon>Scarabaeiformia</taxon>
        <taxon>Scarabaeidae</taxon>
        <taxon>Rutelinae</taxon>
        <taxon>Popillia</taxon>
    </lineage>
</organism>
<dbReference type="AlphaFoldDB" id="A0AAW1LK76"/>
<accession>A0AAW1LK76</accession>
<proteinExistence type="predicted"/>